<evidence type="ECO:0000256" key="6">
    <source>
        <dbReference type="SAM" id="MobiDB-lite"/>
    </source>
</evidence>
<dbReference type="AlphaFoldDB" id="G7DS91"/>
<evidence type="ECO:0008006" key="10">
    <source>
        <dbReference type="Google" id="ProtNLM"/>
    </source>
</evidence>
<dbReference type="RefSeq" id="XP_014566085.1">
    <property type="nucleotide sequence ID" value="XM_014710599.1"/>
</dbReference>
<feature type="transmembrane region" description="Helical" evidence="7">
    <location>
        <begin position="348"/>
        <end position="369"/>
    </location>
</feature>
<comment type="caution">
    <text evidence="8">The sequence shown here is derived from an EMBL/GenBank/DDBJ whole genome shotgun (WGS) entry which is preliminary data.</text>
</comment>
<sequence length="622" mass="69438">MSEPANEVRQRVKTQSGDESADRVAPVAPATARPPIRDKEEKTPIFRTILNCVAIYIAISFVLGPSSPLVKWFKPQGLAQPATSASSASTATDSRAIVSNVTLLSAVPAWPLNQPLDLVLQLTTSEDAHVTTVLPSKTFQAIPFGEWEWQLEWFTRVDLPASVSKHNASLYLDAVLRQSDGAEHHVRQELTRFMPLKRPKTVKRLIGADAEEPRVAEQHLPEVMPIVAHWHPNITLALVSETPEIAYSQSPPIVQQHIALVGDERDADGKALHLPILLPNLFWQLKQDYQQINSSVSTVDLRVTIHPSSYFKFQLYATMHDAFEKQASTGGGTELDEVKRIFTSTNPILLGVTIIVTLLHSLLEMLAFGSDVAHWRQKRELTGVSVRTLITNVAMQVIIFLYLLDNNDNTSWTILIGQGMGIPLELWKISKAVTSEIVPSDGLLPYKIVFKDKHVLSEDEKATAVYDKLAFRYVSMAVIPSLFGYTIYSLMYNEHKGWYSFSISTLTSFVYAISFATLVPQLIINYHLKSVAHLPMKSLTFKFLNTIIDDLFAFVVKMPTLHRIACFRDDVVFLILMYQYRIYKVDKNRTNEYGQGGGPAAGETTESKPLPAPGSLAAKKSQ</sequence>
<proteinExistence type="inferred from homology"/>
<organism evidence="8 9">
    <name type="scientific">Mixia osmundae (strain CBS 9802 / IAM 14324 / JCM 22182 / KY 12970)</name>
    <dbReference type="NCBI Taxonomy" id="764103"/>
    <lineage>
        <taxon>Eukaryota</taxon>
        <taxon>Fungi</taxon>
        <taxon>Dikarya</taxon>
        <taxon>Basidiomycota</taxon>
        <taxon>Pucciniomycotina</taxon>
        <taxon>Mixiomycetes</taxon>
        <taxon>Mixiales</taxon>
        <taxon>Mixiaceae</taxon>
        <taxon>Mixia</taxon>
    </lineage>
</organism>
<feature type="region of interest" description="Disordered" evidence="6">
    <location>
        <begin position="593"/>
        <end position="622"/>
    </location>
</feature>
<dbReference type="EMBL" id="BABT02000004">
    <property type="protein sequence ID" value="GAA93451.1"/>
    <property type="molecule type" value="Genomic_DNA"/>
</dbReference>
<dbReference type="GO" id="GO:0016020">
    <property type="term" value="C:membrane"/>
    <property type="evidence" value="ECO:0007669"/>
    <property type="project" value="UniProtKB-SubCell"/>
</dbReference>
<evidence type="ECO:0000313" key="8">
    <source>
        <dbReference type="EMBL" id="GAA93451.1"/>
    </source>
</evidence>
<dbReference type="PANTHER" id="PTHR21347:SF0">
    <property type="entry name" value="LIPID SCRAMBLASE CLPTM1L"/>
    <property type="match status" value="1"/>
</dbReference>
<feature type="transmembrane region" description="Helical" evidence="7">
    <location>
        <begin position="470"/>
        <end position="488"/>
    </location>
</feature>
<evidence type="ECO:0000256" key="1">
    <source>
        <dbReference type="ARBA" id="ARBA00004141"/>
    </source>
</evidence>
<dbReference type="Pfam" id="PF05602">
    <property type="entry name" value="CLPTM1"/>
    <property type="match status" value="1"/>
</dbReference>
<evidence type="ECO:0000256" key="2">
    <source>
        <dbReference type="ARBA" id="ARBA00009310"/>
    </source>
</evidence>
<dbReference type="HOGENOM" id="CLU_019907_2_0_1"/>
<dbReference type="InterPro" id="IPR008429">
    <property type="entry name" value="CLPTM1"/>
</dbReference>
<evidence type="ECO:0000256" key="5">
    <source>
        <dbReference type="ARBA" id="ARBA00023136"/>
    </source>
</evidence>
<reference evidence="8 9" key="2">
    <citation type="journal article" date="2012" name="Open Biol.">
        <title>Characteristics of nucleosomes and linker DNA regions on the genome of the basidiomycete Mixia osmundae revealed by mono- and dinucleosome mapping.</title>
        <authorList>
            <person name="Nishida H."/>
            <person name="Kondo S."/>
            <person name="Matsumoto T."/>
            <person name="Suzuki Y."/>
            <person name="Yoshikawa H."/>
            <person name="Taylor T.D."/>
            <person name="Sugiyama J."/>
        </authorList>
    </citation>
    <scope>NUCLEOTIDE SEQUENCE [LARGE SCALE GENOMIC DNA]</scope>
    <source>
        <strain evidence="9">CBS 9802 / IAM 14324 / JCM 22182 / KY 12970</strain>
    </source>
</reference>
<dbReference type="STRING" id="764103.G7DS91"/>
<feature type="transmembrane region" description="Helical" evidence="7">
    <location>
        <begin position="381"/>
        <end position="404"/>
    </location>
</feature>
<accession>G7DS91</accession>
<feature type="transmembrane region" description="Helical" evidence="7">
    <location>
        <begin position="45"/>
        <end position="64"/>
    </location>
</feature>
<dbReference type="GO" id="GO:0012505">
    <property type="term" value="C:endomembrane system"/>
    <property type="evidence" value="ECO:0007669"/>
    <property type="project" value="TreeGrafter"/>
</dbReference>
<feature type="transmembrane region" description="Helical" evidence="7">
    <location>
        <begin position="508"/>
        <end position="528"/>
    </location>
</feature>
<dbReference type="Proteomes" id="UP000009131">
    <property type="component" value="Unassembled WGS sequence"/>
</dbReference>
<keyword evidence="5 7" id="KW-0472">Membrane</keyword>
<feature type="compositionally biased region" description="Basic and acidic residues" evidence="6">
    <location>
        <begin position="1"/>
        <end position="10"/>
    </location>
</feature>
<comment type="similarity">
    <text evidence="2">Belongs to the CLPTM1 family.</text>
</comment>
<keyword evidence="4 7" id="KW-1133">Transmembrane helix</keyword>
<feature type="region of interest" description="Disordered" evidence="6">
    <location>
        <begin position="1"/>
        <end position="36"/>
    </location>
</feature>
<evidence type="ECO:0000313" key="9">
    <source>
        <dbReference type="Proteomes" id="UP000009131"/>
    </source>
</evidence>
<dbReference type="eggNOG" id="KOG2489">
    <property type="taxonomic scope" value="Eukaryota"/>
</dbReference>
<dbReference type="PANTHER" id="PTHR21347">
    <property type="entry name" value="CLEFT LIP AND PALATE ASSOCIATED TRANSMEMBRANE PROTEIN-RELATED"/>
    <property type="match status" value="1"/>
</dbReference>
<keyword evidence="3 7" id="KW-0812">Transmembrane</keyword>
<protein>
    <recommendedName>
        <fullName evidence="10">Cleft lip and palate transmembrane 1</fullName>
    </recommendedName>
</protein>
<name>G7DS91_MIXOS</name>
<evidence type="ECO:0000256" key="4">
    <source>
        <dbReference type="ARBA" id="ARBA00022989"/>
    </source>
</evidence>
<evidence type="ECO:0000256" key="7">
    <source>
        <dbReference type="SAM" id="Phobius"/>
    </source>
</evidence>
<comment type="subcellular location">
    <subcellularLocation>
        <location evidence="1">Membrane</location>
        <topology evidence="1">Multi-pass membrane protein</topology>
    </subcellularLocation>
</comment>
<evidence type="ECO:0000256" key="3">
    <source>
        <dbReference type="ARBA" id="ARBA00022692"/>
    </source>
</evidence>
<feature type="compositionally biased region" description="Low complexity" evidence="6">
    <location>
        <begin position="23"/>
        <end position="34"/>
    </location>
</feature>
<dbReference type="InParanoid" id="G7DS91"/>
<keyword evidence="9" id="KW-1185">Reference proteome</keyword>
<dbReference type="OMA" id="TLWAHFY"/>
<reference evidence="8 9" key="1">
    <citation type="journal article" date="2011" name="J. Gen. Appl. Microbiol.">
        <title>Draft genome sequencing of the enigmatic basidiomycete Mixia osmundae.</title>
        <authorList>
            <person name="Nishida H."/>
            <person name="Nagatsuka Y."/>
            <person name="Sugiyama J."/>
        </authorList>
    </citation>
    <scope>NUCLEOTIDE SEQUENCE [LARGE SCALE GENOMIC DNA]</scope>
    <source>
        <strain evidence="9">CBS 9802 / IAM 14324 / JCM 22182 / KY 12970</strain>
    </source>
</reference>
<gene>
    <name evidence="8" type="primary">Mo00092</name>
    <name evidence="8" type="ORF">E5Q_00092</name>
</gene>
<dbReference type="OrthoDB" id="378564at2759"/>